<keyword evidence="1" id="KW-0812">Transmembrane</keyword>
<name>A0A7J6EAP8_CANSA</name>
<accession>A0A7J6EAP8</accession>
<dbReference type="Proteomes" id="UP000525078">
    <property type="component" value="Unassembled WGS sequence"/>
</dbReference>
<dbReference type="AlphaFoldDB" id="A0A7J6EAP8"/>
<comment type="caution">
    <text evidence="2">The sequence shown here is derived from an EMBL/GenBank/DDBJ whole genome shotgun (WGS) entry which is preliminary data.</text>
</comment>
<protein>
    <submittedName>
        <fullName evidence="2">Uncharacterized protein</fullName>
    </submittedName>
</protein>
<proteinExistence type="predicted"/>
<evidence type="ECO:0000313" key="3">
    <source>
        <dbReference type="Proteomes" id="UP000525078"/>
    </source>
</evidence>
<dbReference type="EMBL" id="JAATIP010000266">
    <property type="protein sequence ID" value="KAF4355391.1"/>
    <property type="molecule type" value="Genomic_DNA"/>
</dbReference>
<gene>
    <name evidence="2" type="ORF">F8388_008088</name>
</gene>
<feature type="transmembrane region" description="Helical" evidence="1">
    <location>
        <begin position="207"/>
        <end position="229"/>
    </location>
</feature>
<reference evidence="2 3" key="1">
    <citation type="journal article" date="2020" name="bioRxiv">
        <title>Sequence and annotation of 42 cannabis genomes reveals extensive copy number variation in cannabinoid synthesis and pathogen resistance genes.</title>
        <authorList>
            <person name="Mckernan K.J."/>
            <person name="Helbert Y."/>
            <person name="Kane L.T."/>
            <person name="Ebling H."/>
            <person name="Zhang L."/>
            <person name="Liu B."/>
            <person name="Eaton Z."/>
            <person name="Mclaughlin S."/>
            <person name="Kingan S."/>
            <person name="Baybayan P."/>
            <person name="Concepcion G."/>
            <person name="Jordan M."/>
            <person name="Riva A."/>
            <person name="Barbazuk W."/>
            <person name="Harkins T."/>
        </authorList>
    </citation>
    <scope>NUCLEOTIDE SEQUENCE [LARGE SCALE GENOMIC DNA]</scope>
    <source>
        <strain evidence="3">cv. Jamaican Lion 4</strain>
        <tissue evidence="2">Leaf</tissue>
    </source>
</reference>
<keyword evidence="1" id="KW-1133">Transmembrane helix</keyword>
<organism evidence="2 3">
    <name type="scientific">Cannabis sativa</name>
    <name type="common">Hemp</name>
    <name type="synonym">Marijuana</name>
    <dbReference type="NCBI Taxonomy" id="3483"/>
    <lineage>
        <taxon>Eukaryota</taxon>
        <taxon>Viridiplantae</taxon>
        <taxon>Streptophyta</taxon>
        <taxon>Embryophyta</taxon>
        <taxon>Tracheophyta</taxon>
        <taxon>Spermatophyta</taxon>
        <taxon>Magnoliopsida</taxon>
        <taxon>eudicotyledons</taxon>
        <taxon>Gunneridae</taxon>
        <taxon>Pentapetalae</taxon>
        <taxon>rosids</taxon>
        <taxon>fabids</taxon>
        <taxon>Rosales</taxon>
        <taxon>Cannabaceae</taxon>
        <taxon>Cannabis</taxon>
    </lineage>
</organism>
<evidence type="ECO:0000313" key="2">
    <source>
        <dbReference type="EMBL" id="KAF4355391.1"/>
    </source>
</evidence>
<keyword evidence="1" id="KW-0472">Membrane</keyword>
<sequence length="249" mass="28638">MELKSRLQEQLFDKMMAQPTIDSIREISPYRNIRETAFDFSKVRQSCVETAIIAFGFFPQPVAPVWEGSSLEISHLWGIKLSHNLHSAPFNNEISKDDFFFLHCFLTHSKDDTWYIIHAFHSKISRCIGTLRTLEISPLWCAPRGMKNRREEESGSLEANKRIRLLWRTKDEIQSIPPFKWFSLLLVPVPNSSPAALSTPPDIWCQIVPLFLISSIIELAIFVASIVQVREDGWMSGMRESGSIDKIEE</sequence>
<evidence type="ECO:0000256" key="1">
    <source>
        <dbReference type="SAM" id="Phobius"/>
    </source>
</evidence>